<feature type="non-terminal residue" evidence="2">
    <location>
        <position position="1"/>
    </location>
</feature>
<evidence type="ECO:0000313" key="2">
    <source>
        <dbReference type="EMBL" id="KZS00252.1"/>
    </source>
</evidence>
<accession>A0A164HHI5</accession>
<comment type="caution">
    <text evidence="2">The sequence shown here is derived from an EMBL/GenBank/DDBJ whole genome shotgun (WGS) entry which is preliminary data.</text>
</comment>
<gene>
    <name evidence="2" type="ORF">APZ42_003532</name>
</gene>
<protein>
    <submittedName>
        <fullName evidence="2">Uncharacterized protein</fullName>
    </submittedName>
</protein>
<reference evidence="2 3" key="1">
    <citation type="submission" date="2016-03" db="EMBL/GenBank/DDBJ databases">
        <title>EvidentialGene: Evidence-directed Construction of Genes on Genomes.</title>
        <authorList>
            <person name="Gilbert D.G."/>
            <person name="Choi J.-H."/>
            <person name="Mockaitis K."/>
            <person name="Colbourne J."/>
            <person name="Pfrender M."/>
        </authorList>
    </citation>
    <scope>NUCLEOTIDE SEQUENCE [LARGE SCALE GENOMIC DNA]</scope>
    <source>
        <strain evidence="2 3">Xinb3</strain>
        <tissue evidence="2">Complete organism</tissue>
    </source>
</reference>
<feature type="region of interest" description="Disordered" evidence="1">
    <location>
        <begin position="17"/>
        <end position="45"/>
    </location>
</feature>
<dbReference type="AlphaFoldDB" id="A0A164HHI5"/>
<name>A0A164HHI5_9CRUS</name>
<proteinExistence type="predicted"/>
<dbReference type="Proteomes" id="UP000076858">
    <property type="component" value="Unassembled WGS sequence"/>
</dbReference>
<dbReference type="EMBL" id="LRGB01011071">
    <property type="protein sequence ID" value="KZS00252.1"/>
    <property type="molecule type" value="Genomic_DNA"/>
</dbReference>
<sequence>NSDDELDANTQCVVVAGDEEVHSHQQSTPSPTVTDDEPIHPSLVL</sequence>
<evidence type="ECO:0000256" key="1">
    <source>
        <dbReference type="SAM" id="MobiDB-lite"/>
    </source>
</evidence>
<feature type="compositionally biased region" description="Polar residues" evidence="1">
    <location>
        <begin position="24"/>
        <end position="33"/>
    </location>
</feature>
<organism evidence="2 3">
    <name type="scientific">Daphnia magna</name>
    <dbReference type="NCBI Taxonomy" id="35525"/>
    <lineage>
        <taxon>Eukaryota</taxon>
        <taxon>Metazoa</taxon>
        <taxon>Ecdysozoa</taxon>
        <taxon>Arthropoda</taxon>
        <taxon>Crustacea</taxon>
        <taxon>Branchiopoda</taxon>
        <taxon>Diplostraca</taxon>
        <taxon>Cladocera</taxon>
        <taxon>Anomopoda</taxon>
        <taxon>Daphniidae</taxon>
        <taxon>Daphnia</taxon>
    </lineage>
</organism>
<evidence type="ECO:0000313" key="3">
    <source>
        <dbReference type="Proteomes" id="UP000076858"/>
    </source>
</evidence>
<feature type="non-terminal residue" evidence="2">
    <location>
        <position position="45"/>
    </location>
</feature>
<keyword evidence="3" id="KW-1185">Reference proteome</keyword>